<keyword evidence="4" id="KW-1185">Reference proteome</keyword>
<reference evidence="3 4" key="1">
    <citation type="submission" date="2019-10" db="EMBL/GenBank/DDBJ databases">
        <title>Whole genome shotgun sequence of Acrocarpospora pleiomorpha NBRC 16267.</title>
        <authorList>
            <person name="Ichikawa N."/>
            <person name="Kimura A."/>
            <person name="Kitahashi Y."/>
            <person name="Komaki H."/>
            <person name="Oguchi A."/>
        </authorList>
    </citation>
    <scope>NUCLEOTIDE SEQUENCE [LARGE SCALE GENOMIC DNA]</scope>
    <source>
        <strain evidence="3 4">NBRC 16267</strain>
    </source>
</reference>
<name>A0A5M3XYQ2_9ACTN</name>
<gene>
    <name evidence="3" type="ORF">Aple_090210</name>
</gene>
<dbReference type="EMBL" id="BLAF01000080">
    <property type="protein sequence ID" value="GES26122.1"/>
    <property type="molecule type" value="Genomic_DNA"/>
</dbReference>
<organism evidence="3 4">
    <name type="scientific">Acrocarpospora pleiomorpha</name>
    <dbReference type="NCBI Taxonomy" id="90975"/>
    <lineage>
        <taxon>Bacteria</taxon>
        <taxon>Bacillati</taxon>
        <taxon>Actinomycetota</taxon>
        <taxon>Actinomycetes</taxon>
        <taxon>Streptosporangiales</taxon>
        <taxon>Streptosporangiaceae</taxon>
        <taxon>Acrocarpospora</taxon>
    </lineage>
</organism>
<dbReference type="AlphaFoldDB" id="A0A5M3XYQ2"/>
<feature type="compositionally biased region" description="Basic and acidic residues" evidence="1">
    <location>
        <begin position="462"/>
        <end position="480"/>
    </location>
</feature>
<dbReference type="Pfam" id="PF13519">
    <property type="entry name" value="VWA_2"/>
    <property type="match status" value="1"/>
</dbReference>
<proteinExistence type="predicted"/>
<evidence type="ECO:0000259" key="2">
    <source>
        <dbReference type="PROSITE" id="PS50234"/>
    </source>
</evidence>
<dbReference type="Proteomes" id="UP000377595">
    <property type="component" value="Unassembled WGS sequence"/>
</dbReference>
<dbReference type="PROSITE" id="PS50234">
    <property type="entry name" value="VWFA"/>
    <property type="match status" value="1"/>
</dbReference>
<dbReference type="OrthoDB" id="9798107at2"/>
<dbReference type="Gene3D" id="3.40.50.410">
    <property type="entry name" value="von Willebrand factor, type A domain"/>
    <property type="match status" value="1"/>
</dbReference>
<protein>
    <recommendedName>
        <fullName evidence="2">VWFA domain-containing protein</fullName>
    </recommendedName>
</protein>
<dbReference type="RefSeq" id="WP_155350867.1">
    <property type="nucleotide sequence ID" value="NZ_BAAAHM010000056.1"/>
</dbReference>
<dbReference type="CDD" id="cd00198">
    <property type="entry name" value="vWFA"/>
    <property type="match status" value="1"/>
</dbReference>
<sequence length="480" mass="50953">MNELDVAVDRKQVVGGDDFAVGVKPPTQPPDRAADGEFVLALDASASMTWPAQKGRDGGPTRWDLARKGALGLVGLLEATTKVHILLFAGTTRIVTAGTAGTVARELARLLPEQLSEDFTGTSIEAALVDSYQLLERSTAISRRLIILSDGDATAGNQSPDHLAGLASRAMSKDLYTDPIGLGAEANVDLLLRLSGTGPCDHVASREEADKVMIEVMGRLAQTGQQVAVSGGELRLEVSPFFSVLGVYQLRPACRAYPAQIVKGNEGESVITLQVGAIGPGEFSRPLFALKLRAPAIGKVAEVPLVRASATLRSRRGAISCSGQEQKVSVLPGPLPAGATRPPYSAELLDQIRTVDLEAETAERLRTAPDGRYQEIYSAAKDEAASAGLYSLAGQYSDAIKALGAGLEPNDVRNEQRATSSRRATSPVMGLRERPVLPPSERLRPPSLNPVFSEDEWTDDPPDGRSGDGDQPKTDYGDAW</sequence>
<accession>A0A5M3XYQ2</accession>
<dbReference type="InterPro" id="IPR036465">
    <property type="entry name" value="vWFA_dom_sf"/>
</dbReference>
<evidence type="ECO:0000313" key="3">
    <source>
        <dbReference type="EMBL" id="GES26122.1"/>
    </source>
</evidence>
<evidence type="ECO:0000313" key="4">
    <source>
        <dbReference type="Proteomes" id="UP000377595"/>
    </source>
</evidence>
<dbReference type="InterPro" id="IPR002035">
    <property type="entry name" value="VWF_A"/>
</dbReference>
<dbReference type="SUPFAM" id="SSF53300">
    <property type="entry name" value="vWA-like"/>
    <property type="match status" value="1"/>
</dbReference>
<feature type="domain" description="VWFA" evidence="2">
    <location>
        <begin position="37"/>
        <end position="220"/>
    </location>
</feature>
<comment type="caution">
    <text evidence="3">The sequence shown here is derived from an EMBL/GenBank/DDBJ whole genome shotgun (WGS) entry which is preliminary data.</text>
</comment>
<evidence type="ECO:0000256" key="1">
    <source>
        <dbReference type="SAM" id="MobiDB-lite"/>
    </source>
</evidence>
<feature type="region of interest" description="Disordered" evidence="1">
    <location>
        <begin position="411"/>
        <end position="480"/>
    </location>
</feature>
<dbReference type="SMART" id="SM00327">
    <property type="entry name" value="VWA"/>
    <property type="match status" value="1"/>
</dbReference>